<dbReference type="EMBL" id="CAKLBY020000075">
    <property type="protein sequence ID" value="CAK7924545.1"/>
    <property type="molecule type" value="Genomic_DNA"/>
</dbReference>
<comment type="caution">
    <text evidence="1">The sequence shown here is derived from an EMBL/GenBank/DDBJ whole genome shotgun (WGS) entry which is preliminary data.</text>
</comment>
<accession>A0AAV1TQN7</accession>
<dbReference type="AlphaFoldDB" id="A0AAV1TQN7"/>
<evidence type="ECO:0000313" key="2">
    <source>
        <dbReference type="Proteomes" id="UP001162060"/>
    </source>
</evidence>
<sequence length="52" mass="5947">MQRGAQSSATHARSRGAMTIFVDMNAKLRTLLVKREKSRIPWRKDADAFVNE</sequence>
<proteinExistence type="predicted"/>
<name>A0AAV1TQN7_9STRA</name>
<protein>
    <submittedName>
        <fullName evidence="1">Uncharacterized protein</fullName>
    </submittedName>
</protein>
<gene>
    <name evidence="1" type="ORF">PM001_LOCUS9695</name>
</gene>
<dbReference type="Proteomes" id="UP001162060">
    <property type="component" value="Unassembled WGS sequence"/>
</dbReference>
<evidence type="ECO:0000313" key="1">
    <source>
        <dbReference type="EMBL" id="CAK7924545.1"/>
    </source>
</evidence>
<reference evidence="1" key="1">
    <citation type="submission" date="2024-01" db="EMBL/GenBank/DDBJ databases">
        <authorList>
            <person name="Webb A."/>
        </authorList>
    </citation>
    <scope>NUCLEOTIDE SEQUENCE</scope>
    <source>
        <strain evidence="1">Pm1</strain>
    </source>
</reference>
<organism evidence="1 2">
    <name type="scientific">Peronospora matthiolae</name>
    <dbReference type="NCBI Taxonomy" id="2874970"/>
    <lineage>
        <taxon>Eukaryota</taxon>
        <taxon>Sar</taxon>
        <taxon>Stramenopiles</taxon>
        <taxon>Oomycota</taxon>
        <taxon>Peronosporomycetes</taxon>
        <taxon>Peronosporales</taxon>
        <taxon>Peronosporaceae</taxon>
        <taxon>Peronospora</taxon>
    </lineage>
</organism>